<proteinExistence type="predicted"/>
<accession>A0A0B7AJD1</accession>
<reference evidence="1" key="1">
    <citation type="submission" date="2014-12" db="EMBL/GenBank/DDBJ databases">
        <title>Insight into the proteome of Arion vulgaris.</title>
        <authorList>
            <person name="Aradska J."/>
            <person name="Bulat T."/>
            <person name="Smidak R."/>
            <person name="Sarate P."/>
            <person name="Gangsoo J."/>
            <person name="Sialana F."/>
            <person name="Bilban M."/>
            <person name="Lubec G."/>
        </authorList>
    </citation>
    <scope>NUCLEOTIDE SEQUENCE</scope>
    <source>
        <tissue evidence="1">Skin</tissue>
    </source>
</reference>
<protein>
    <submittedName>
        <fullName evidence="1">Uncharacterized protein</fullName>
    </submittedName>
</protein>
<sequence>MGFLSKQLLPCHCHNGGSKQHHVHTCDTMFPTLLPYQYGYSVKNLCMVSTFVRCVDDGVLHHIPRRVGPYFNPDSLWLTVRSI</sequence>
<dbReference type="AlphaFoldDB" id="A0A0B7AJD1"/>
<evidence type="ECO:0000313" key="1">
    <source>
        <dbReference type="EMBL" id="CEK80702.1"/>
    </source>
</evidence>
<gene>
    <name evidence="1" type="primary">ORF122280</name>
</gene>
<name>A0A0B7AJD1_9EUPU</name>
<dbReference type="EMBL" id="HACG01033837">
    <property type="protein sequence ID" value="CEK80702.1"/>
    <property type="molecule type" value="Transcribed_RNA"/>
</dbReference>
<organism evidence="1">
    <name type="scientific">Arion vulgaris</name>
    <dbReference type="NCBI Taxonomy" id="1028688"/>
    <lineage>
        <taxon>Eukaryota</taxon>
        <taxon>Metazoa</taxon>
        <taxon>Spiralia</taxon>
        <taxon>Lophotrochozoa</taxon>
        <taxon>Mollusca</taxon>
        <taxon>Gastropoda</taxon>
        <taxon>Heterobranchia</taxon>
        <taxon>Euthyneura</taxon>
        <taxon>Panpulmonata</taxon>
        <taxon>Eupulmonata</taxon>
        <taxon>Stylommatophora</taxon>
        <taxon>Helicina</taxon>
        <taxon>Arionoidea</taxon>
        <taxon>Arionidae</taxon>
        <taxon>Arion</taxon>
    </lineage>
</organism>